<proteinExistence type="predicted"/>
<reference evidence="1 2" key="1">
    <citation type="submission" date="2022-04" db="EMBL/GenBank/DDBJ databases">
        <title>Hymenobacter sp. isolated from the air.</title>
        <authorList>
            <person name="Won M."/>
            <person name="Lee C.-M."/>
            <person name="Woen H.-Y."/>
            <person name="Kwon S.-W."/>
        </authorList>
    </citation>
    <scope>NUCLEOTIDE SEQUENCE [LARGE SCALE GENOMIC DNA]</scope>
    <source>
        <strain evidence="2">5116 S-27</strain>
    </source>
</reference>
<sequence>MTLYECTFCALSTEEQLQALWRKGTFLAARWAGSDRVYLYHMSTFFAEVCCDLSQKQLRIRAFTSPQNLEAYAASVTLDNLEQ</sequence>
<evidence type="ECO:0008006" key="3">
    <source>
        <dbReference type="Google" id="ProtNLM"/>
    </source>
</evidence>
<dbReference type="EMBL" id="CP095049">
    <property type="protein sequence ID" value="UOQ52366.1"/>
    <property type="molecule type" value="Genomic_DNA"/>
</dbReference>
<dbReference type="Proteomes" id="UP000831785">
    <property type="component" value="Chromosome"/>
</dbReference>
<keyword evidence="2" id="KW-1185">Reference proteome</keyword>
<accession>A0ABY4F839</accession>
<protein>
    <recommendedName>
        <fullName evidence="3">DUF3303 domain-containing protein</fullName>
    </recommendedName>
</protein>
<name>A0ABY4F839_9BACT</name>
<gene>
    <name evidence="1" type="ORF">MUN80_21730</name>
</gene>
<organism evidence="1 2">
    <name type="scientific">Hymenobacter cellulosivorans</name>
    <dbReference type="NCBI Taxonomy" id="2932249"/>
    <lineage>
        <taxon>Bacteria</taxon>
        <taxon>Pseudomonadati</taxon>
        <taxon>Bacteroidota</taxon>
        <taxon>Cytophagia</taxon>
        <taxon>Cytophagales</taxon>
        <taxon>Hymenobacteraceae</taxon>
        <taxon>Hymenobacter</taxon>
    </lineage>
</organism>
<evidence type="ECO:0000313" key="2">
    <source>
        <dbReference type="Proteomes" id="UP000831785"/>
    </source>
</evidence>
<evidence type="ECO:0000313" key="1">
    <source>
        <dbReference type="EMBL" id="UOQ52366.1"/>
    </source>
</evidence>
<dbReference type="RefSeq" id="WP_244716300.1">
    <property type="nucleotide sequence ID" value="NZ_CP095049.1"/>
</dbReference>